<dbReference type="Gene3D" id="1.20.1280.50">
    <property type="match status" value="1"/>
</dbReference>
<dbReference type="RefSeq" id="XP_002678860.1">
    <property type="nucleotide sequence ID" value="XM_002678814.1"/>
</dbReference>
<gene>
    <name evidence="1" type="ORF">NAEGRDRAFT_65933</name>
</gene>
<dbReference type="AlphaFoldDB" id="D2VAQ0"/>
<dbReference type="VEuPathDB" id="AmoebaDB:NAEGRDRAFT_65933"/>
<proteinExistence type="predicted"/>
<dbReference type="KEGG" id="ngr:NAEGRDRAFT_65933"/>
<sequence length="368" mass="42751">MLNNNLNNFNPDDKDGKKRKLEIAFDDEIIPDFNSEEPSRKKRLDDSELLIIPFYLQDVFLENVFPFMTGKDLNRIRLVCSCWYNFQRSDYFVTNHIVRLNIKHDILQIEQKKTQLSIVRINLGYKQGNMLIIHIEKGKHSIIEDLIDEHVNDPNCSKFIDNTIISKLGATSIKSIVGYKDGKKHGETIDYFKTGQIMQIGHFENGKKHGDFIKYFNSPYVVERTYSYKNDKLFGKLVENKIIYSKNQKVVVKDVECHYENGKYHGEKIIYEGKDSTITEISNFKNGKRHGISKHYHYSGDPNSYYLKGESNYQDGKIHGVCKSFYANGEPFTIIEYENGHLISETINSSEKRKPVISQLGFLIKSDD</sequence>
<reference evidence="1 2" key="1">
    <citation type="journal article" date="2010" name="Cell">
        <title>The genome of Naegleria gruberi illuminates early eukaryotic versatility.</title>
        <authorList>
            <person name="Fritz-Laylin L.K."/>
            <person name="Prochnik S.E."/>
            <person name="Ginger M.L."/>
            <person name="Dacks J.B."/>
            <person name="Carpenter M.L."/>
            <person name="Field M.C."/>
            <person name="Kuo A."/>
            <person name="Paredez A."/>
            <person name="Chapman J."/>
            <person name="Pham J."/>
            <person name="Shu S."/>
            <person name="Neupane R."/>
            <person name="Cipriano M."/>
            <person name="Mancuso J."/>
            <person name="Tu H."/>
            <person name="Salamov A."/>
            <person name="Lindquist E."/>
            <person name="Shapiro H."/>
            <person name="Lucas S."/>
            <person name="Grigoriev I.V."/>
            <person name="Cande W.Z."/>
            <person name="Fulton C."/>
            <person name="Rokhsar D.S."/>
            <person name="Dawson S.C."/>
        </authorList>
    </citation>
    <scope>NUCLEOTIDE SEQUENCE [LARGE SCALE GENOMIC DNA]</scope>
    <source>
        <strain evidence="1 2">NEG-M</strain>
    </source>
</reference>
<evidence type="ECO:0000313" key="1">
    <source>
        <dbReference type="EMBL" id="EFC46116.1"/>
    </source>
</evidence>
<dbReference type="OMA" id="ECHYENG"/>
<dbReference type="OrthoDB" id="192402at2759"/>
<protein>
    <submittedName>
        <fullName evidence="1">COG2849 domain-containing protein</fullName>
    </submittedName>
</protein>
<dbReference type="SUPFAM" id="SSF81383">
    <property type="entry name" value="F-box domain"/>
    <property type="match status" value="1"/>
</dbReference>
<organism evidence="2">
    <name type="scientific">Naegleria gruberi</name>
    <name type="common">Amoeba</name>
    <dbReference type="NCBI Taxonomy" id="5762"/>
    <lineage>
        <taxon>Eukaryota</taxon>
        <taxon>Discoba</taxon>
        <taxon>Heterolobosea</taxon>
        <taxon>Tetramitia</taxon>
        <taxon>Eutetramitia</taxon>
        <taxon>Vahlkampfiidae</taxon>
        <taxon>Naegleria</taxon>
    </lineage>
</organism>
<dbReference type="InterPro" id="IPR036047">
    <property type="entry name" value="F-box-like_dom_sf"/>
</dbReference>
<dbReference type="GeneID" id="8859290"/>
<dbReference type="EMBL" id="GG738860">
    <property type="protein sequence ID" value="EFC46116.1"/>
    <property type="molecule type" value="Genomic_DNA"/>
</dbReference>
<dbReference type="Gene3D" id="2.20.110.10">
    <property type="entry name" value="Histone H3 K4-specific methyltransferase SET7/9 N-terminal domain"/>
    <property type="match status" value="2"/>
</dbReference>
<dbReference type="SUPFAM" id="SSF82185">
    <property type="entry name" value="Histone H3 K4-specific methyltransferase SET7/9 N-terminal domain"/>
    <property type="match status" value="2"/>
</dbReference>
<name>D2VAQ0_NAEGR</name>
<accession>D2VAQ0</accession>
<keyword evidence="2" id="KW-1185">Reference proteome</keyword>
<evidence type="ECO:0000313" key="2">
    <source>
        <dbReference type="Proteomes" id="UP000006671"/>
    </source>
</evidence>
<dbReference type="Proteomes" id="UP000006671">
    <property type="component" value="Unassembled WGS sequence"/>
</dbReference>
<dbReference type="InParanoid" id="D2VAQ0"/>